<keyword evidence="7" id="KW-1185">Reference proteome</keyword>
<protein>
    <recommendedName>
        <fullName evidence="8">Peptidase S9 prolyl oligopeptidase catalytic domain-containing protein</fullName>
    </recommendedName>
</protein>
<keyword evidence="4" id="KW-0378">Hydrolase</keyword>
<dbReference type="PANTHER" id="PTHR11010:SF120">
    <property type="entry name" value="LYSOSOMAL PRO-X CARBOXYPEPTIDASE"/>
    <property type="match status" value="1"/>
</dbReference>
<dbReference type="InterPro" id="IPR008758">
    <property type="entry name" value="Peptidase_S28"/>
</dbReference>
<dbReference type="InterPro" id="IPR029058">
    <property type="entry name" value="AB_hydrolase_fold"/>
</dbReference>
<dbReference type="Gramene" id="ONK57486">
    <property type="protein sequence ID" value="ONK57486"/>
    <property type="gene ID" value="A4U43_C09F1000"/>
</dbReference>
<accession>A0A5P1E959</accession>
<proteinExistence type="inferred from homology"/>
<evidence type="ECO:0000256" key="5">
    <source>
        <dbReference type="ARBA" id="ARBA00023180"/>
    </source>
</evidence>
<dbReference type="AlphaFoldDB" id="A0A5P1E959"/>
<reference evidence="7" key="1">
    <citation type="journal article" date="2017" name="Nat. Commun.">
        <title>The asparagus genome sheds light on the origin and evolution of a young Y chromosome.</title>
        <authorList>
            <person name="Harkess A."/>
            <person name="Zhou J."/>
            <person name="Xu C."/>
            <person name="Bowers J.E."/>
            <person name="Van der Hulst R."/>
            <person name="Ayyampalayam S."/>
            <person name="Mercati F."/>
            <person name="Riccardi P."/>
            <person name="McKain M.R."/>
            <person name="Kakrana A."/>
            <person name="Tang H."/>
            <person name="Ray J."/>
            <person name="Groenendijk J."/>
            <person name="Arikit S."/>
            <person name="Mathioni S.M."/>
            <person name="Nakano M."/>
            <person name="Shan H."/>
            <person name="Telgmann-Rauber A."/>
            <person name="Kanno A."/>
            <person name="Yue Z."/>
            <person name="Chen H."/>
            <person name="Li W."/>
            <person name="Chen Y."/>
            <person name="Xu X."/>
            <person name="Zhang Y."/>
            <person name="Luo S."/>
            <person name="Chen H."/>
            <person name="Gao J."/>
            <person name="Mao Z."/>
            <person name="Pires J.C."/>
            <person name="Luo M."/>
            <person name="Kudrna D."/>
            <person name="Wing R.A."/>
            <person name="Meyers B.C."/>
            <person name="Yi K."/>
            <person name="Kong H."/>
            <person name="Lavrijsen P."/>
            <person name="Sunseri F."/>
            <person name="Falavigna A."/>
            <person name="Ye Y."/>
            <person name="Leebens-Mack J.H."/>
            <person name="Chen G."/>
        </authorList>
    </citation>
    <scope>NUCLEOTIDE SEQUENCE [LARGE SCALE GENOMIC DNA]</scope>
    <source>
        <strain evidence="7">cv. DH0086</strain>
    </source>
</reference>
<gene>
    <name evidence="6" type="ORF">A4U43_C09F1000</name>
</gene>
<keyword evidence="2" id="KW-0645">Protease</keyword>
<dbReference type="GO" id="GO:0006508">
    <property type="term" value="P:proteolysis"/>
    <property type="evidence" value="ECO:0007669"/>
    <property type="project" value="UniProtKB-KW"/>
</dbReference>
<evidence type="ECO:0000313" key="7">
    <source>
        <dbReference type="Proteomes" id="UP000243459"/>
    </source>
</evidence>
<dbReference type="Pfam" id="PF05577">
    <property type="entry name" value="Peptidase_S28"/>
    <property type="match status" value="1"/>
</dbReference>
<comment type="similarity">
    <text evidence="1">Belongs to the peptidase S28 family.</text>
</comment>
<dbReference type="PANTHER" id="PTHR11010">
    <property type="entry name" value="PROTEASE S28 PRO-X CARBOXYPEPTIDASE-RELATED"/>
    <property type="match status" value="1"/>
</dbReference>
<evidence type="ECO:0000256" key="2">
    <source>
        <dbReference type="ARBA" id="ARBA00022670"/>
    </source>
</evidence>
<dbReference type="EMBL" id="CM007389">
    <property type="protein sequence ID" value="ONK57486.1"/>
    <property type="molecule type" value="Genomic_DNA"/>
</dbReference>
<keyword evidence="3" id="KW-0732">Signal</keyword>
<dbReference type="GO" id="GO:0070008">
    <property type="term" value="F:serine-type exopeptidase activity"/>
    <property type="evidence" value="ECO:0007669"/>
    <property type="project" value="InterPro"/>
</dbReference>
<evidence type="ECO:0008006" key="8">
    <source>
        <dbReference type="Google" id="ProtNLM"/>
    </source>
</evidence>
<organism evidence="6 7">
    <name type="scientific">Asparagus officinalis</name>
    <name type="common">Garden asparagus</name>
    <dbReference type="NCBI Taxonomy" id="4686"/>
    <lineage>
        <taxon>Eukaryota</taxon>
        <taxon>Viridiplantae</taxon>
        <taxon>Streptophyta</taxon>
        <taxon>Embryophyta</taxon>
        <taxon>Tracheophyta</taxon>
        <taxon>Spermatophyta</taxon>
        <taxon>Magnoliopsida</taxon>
        <taxon>Liliopsida</taxon>
        <taxon>Asparagales</taxon>
        <taxon>Asparagaceae</taxon>
        <taxon>Asparagoideae</taxon>
        <taxon>Asparagus</taxon>
    </lineage>
</organism>
<evidence type="ECO:0000256" key="4">
    <source>
        <dbReference type="ARBA" id="ARBA00022801"/>
    </source>
</evidence>
<evidence type="ECO:0000313" key="6">
    <source>
        <dbReference type="EMBL" id="ONK57486.1"/>
    </source>
</evidence>
<dbReference type="Proteomes" id="UP000243459">
    <property type="component" value="Chromosome 9"/>
</dbReference>
<sequence length="154" mass="17250">MSPQSSCFNLGHGDSIKDIAAEGGLLYDIAPTFNALIVYIELIPRSYKHKTIDRGCSKFSGIKPRPNWITTEFGGQDFKKVLKKFGSNIIFSNGLRDPLSAGSIVKSISKSIVAVTMEEGAHNGDLFFATKEDPEWLQNARKREMKIIKRWLEQ</sequence>
<dbReference type="GO" id="GO:0008239">
    <property type="term" value="F:dipeptidyl-peptidase activity"/>
    <property type="evidence" value="ECO:0007669"/>
    <property type="project" value="TreeGrafter"/>
</dbReference>
<keyword evidence="5" id="KW-0325">Glycoprotein</keyword>
<evidence type="ECO:0000256" key="1">
    <source>
        <dbReference type="ARBA" id="ARBA00011079"/>
    </source>
</evidence>
<name>A0A5P1E959_ASPOF</name>
<dbReference type="Gene3D" id="3.40.50.1820">
    <property type="entry name" value="alpha/beta hydrolase"/>
    <property type="match status" value="1"/>
</dbReference>
<evidence type="ECO:0000256" key="3">
    <source>
        <dbReference type="ARBA" id="ARBA00022729"/>
    </source>
</evidence>